<dbReference type="Pfam" id="PF00850">
    <property type="entry name" value="Hist_deacetyl"/>
    <property type="match status" value="1"/>
</dbReference>
<keyword evidence="10" id="KW-1185">Reference proteome</keyword>
<dbReference type="EMBL" id="LJSX01000001">
    <property type="protein sequence ID" value="KPQ12609.1"/>
    <property type="molecule type" value="Genomic_DNA"/>
</dbReference>
<dbReference type="PANTHER" id="PTHR10625:SF17">
    <property type="entry name" value="HISTONE DEACETYLASE 8"/>
    <property type="match status" value="1"/>
</dbReference>
<dbReference type="RefSeq" id="WP_074446498.1">
    <property type="nucleotide sequence ID" value="NZ_FMBM01000003.1"/>
</dbReference>
<dbReference type="GO" id="GO:0046872">
    <property type="term" value="F:metal ion binding"/>
    <property type="evidence" value="ECO:0007669"/>
    <property type="project" value="UniProtKB-KW"/>
</dbReference>
<comment type="cofactor">
    <cofactor evidence="1">
        <name>Zn(2+)</name>
        <dbReference type="ChEBI" id="CHEBI:29105"/>
    </cofactor>
</comment>
<organism evidence="7 9">
    <name type="scientific">Saliniramus fredricksonii</name>
    <dbReference type="NCBI Taxonomy" id="1653334"/>
    <lineage>
        <taxon>Bacteria</taxon>
        <taxon>Pseudomonadati</taxon>
        <taxon>Pseudomonadota</taxon>
        <taxon>Alphaproteobacteria</taxon>
        <taxon>Hyphomicrobiales</taxon>
        <taxon>Salinarimonadaceae</taxon>
        <taxon>Saliniramus</taxon>
    </lineage>
</organism>
<keyword evidence="3" id="KW-0479">Metal-binding</keyword>
<reference evidence="7 9" key="1">
    <citation type="submission" date="2015-09" db="EMBL/GenBank/DDBJ databases">
        <title>Identification and resolution of microdiversity through metagenomic sequencing of parallel consortia.</title>
        <authorList>
            <person name="Nelson W.C."/>
            <person name="Romine M.F."/>
            <person name="Lindemann S.R."/>
        </authorList>
    </citation>
    <scope>NUCLEOTIDE SEQUENCE [LARGE SCALE GENOMIC DNA]</scope>
    <source>
        <strain evidence="7">HL-109</strain>
    </source>
</reference>
<evidence type="ECO:0000256" key="1">
    <source>
        <dbReference type="ARBA" id="ARBA00001947"/>
    </source>
</evidence>
<comment type="caution">
    <text evidence="7">The sequence shown here is derived from an EMBL/GenBank/DDBJ whole genome shotgun (WGS) entry which is preliminary data.</text>
</comment>
<dbReference type="GO" id="GO:0016787">
    <property type="term" value="F:hydrolase activity"/>
    <property type="evidence" value="ECO:0007669"/>
    <property type="project" value="UniProtKB-KW"/>
</dbReference>
<dbReference type="InterPro" id="IPR023696">
    <property type="entry name" value="Ureohydrolase_dom_sf"/>
</dbReference>
<dbReference type="AlphaFoldDB" id="A0A0P7Y5R2"/>
<dbReference type="PANTHER" id="PTHR10625">
    <property type="entry name" value="HISTONE DEACETYLASE HDAC1-RELATED"/>
    <property type="match status" value="1"/>
</dbReference>
<evidence type="ECO:0000313" key="7">
    <source>
        <dbReference type="EMBL" id="KPQ12609.1"/>
    </source>
</evidence>
<accession>A0A0P7Y5R2</accession>
<evidence type="ECO:0000313" key="8">
    <source>
        <dbReference type="EMBL" id="SCC82716.1"/>
    </source>
</evidence>
<dbReference type="EMBL" id="FMBM01000003">
    <property type="protein sequence ID" value="SCC82716.1"/>
    <property type="molecule type" value="Genomic_DNA"/>
</dbReference>
<sequence length="346" mass="36910">MRVFHSPASARHDPDRYFRRGSIVTHPEQADRYAILREAVGRAHDVSEPGDHGLEPILCVHDAGYITFLRETWDRRHELPGVADEVLSGHFSRPHMHRRPDGLLGLLGYHTADTSTPIRAGTWAAIHAGAQVAVETADAALEDGVAYALCRPPGHHAYADSAGGFCFLNNSGIAARRMQARMSVRTGRPARVAILDIDVHHGNGTQGIFYEAADVLTISIHADPANYFPYYAGYAEETGTGAGIGYNVNLPLPHGEGDASFHGAIEKGLARIAEYAPDALVVALGLDASEHDPIGALRVTTPGFERAAGLIASAGLPTALVQEGGYLCDALPDNLAAFLSGFEGSR</sequence>
<dbReference type="PATRIC" id="fig|1653334.4.peg.1862"/>
<dbReference type="InterPro" id="IPR023801">
    <property type="entry name" value="His_deacetylse_dom"/>
</dbReference>
<name>A0A0P7Y5R2_9HYPH</name>
<dbReference type="STRING" id="1653334.GA0071312_3726"/>
<dbReference type="CDD" id="cd10001">
    <property type="entry name" value="HDAC_classII_APAH"/>
    <property type="match status" value="1"/>
</dbReference>
<keyword evidence="5" id="KW-0862">Zinc</keyword>
<gene>
    <name evidence="8" type="ORF">GA0071312_3726</name>
    <name evidence="7" type="ORF">HLUCCO17_00510</name>
</gene>
<evidence type="ECO:0000256" key="2">
    <source>
        <dbReference type="ARBA" id="ARBA00005947"/>
    </source>
</evidence>
<dbReference type="InterPro" id="IPR037138">
    <property type="entry name" value="His_deacetylse_dom_sf"/>
</dbReference>
<dbReference type="InterPro" id="IPR000286">
    <property type="entry name" value="HDACs"/>
</dbReference>
<evidence type="ECO:0000256" key="4">
    <source>
        <dbReference type="ARBA" id="ARBA00022801"/>
    </source>
</evidence>
<dbReference type="PRINTS" id="PR01270">
    <property type="entry name" value="HDASUPER"/>
</dbReference>
<reference evidence="8 10" key="2">
    <citation type="submission" date="2016-08" db="EMBL/GenBank/DDBJ databases">
        <authorList>
            <person name="Varghese N."/>
            <person name="Submissions Spin"/>
        </authorList>
    </citation>
    <scope>NUCLEOTIDE SEQUENCE [LARGE SCALE GENOMIC DNA]</scope>
    <source>
        <strain evidence="8 10">HL-109</strain>
    </source>
</reference>
<dbReference type="Proteomes" id="UP000182800">
    <property type="component" value="Unassembled WGS sequence"/>
</dbReference>
<evidence type="ECO:0000313" key="9">
    <source>
        <dbReference type="Proteomes" id="UP000050497"/>
    </source>
</evidence>
<dbReference type="GO" id="GO:0040029">
    <property type="term" value="P:epigenetic regulation of gene expression"/>
    <property type="evidence" value="ECO:0007669"/>
    <property type="project" value="TreeGrafter"/>
</dbReference>
<protein>
    <submittedName>
        <fullName evidence="7 8">Deacetylase</fullName>
    </submittedName>
</protein>
<dbReference type="Gene3D" id="3.40.800.20">
    <property type="entry name" value="Histone deacetylase domain"/>
    <property type="match status" value="1"/>
</dbReference>
<dbReference type="Proteomes" id="UP000050497">
    <property type="component" value="Unassembled WGS sequence"/>
</dbReference>
<evidence type="ECO:0000256" key="5">
    <source>
        <dbReference type="ARBA" id="ARBA00022833"/>
    </source>
</evidence>
<comment type="similarity">
    <text evidence="2">Belongs to the histone deacetylase family.</text>
</comment>
<keyword evidence="4" id="KW-0378">Hydrolase</keyword>
<proteinExistence type="inferred from homology"/>
<dbReference type="GO" id="GO:0004407">
    <property type="term" value="F:histone deacetylase activity"/>
    <property type="evidence" value="ECO:0007669"/>
    <property type="project" value="TreeGrafter"/>
</dbReference>
<evidence type="ECO:0000259" key="6">
    <source>
        <dbReference type="Pfam" id="PF00850"/>
    </source>
</evidence>
<dbReference type="OrthoDB" id="9808367at2"/>
<evidence type="ECO:0000313" key="10">
    <source>
        <dbReference type="Proteomes" id="UP000182800"/>
    </source>
</evidence>
<feature type="domain" description="Histone deacetylase" evidence="6">
    <location>
        <begin position="26"/>
        <end position="340"/>
    </location>
</feature>
<dbReference type="SUPFAM" id="SSF52768">
    <property type="entry name" value="Arginase/deacetylase"/>
    <property type="match status" value="1"/>
</dbReference>
<evidence type="ECO:0000256" key="3">
    <source>
        <dbReference type="ARBA" id="ARBA00022723"/>
    </source>
</evidence>